<proteinExistence type="predicted"/>
<gene>
    <name evidence="1" type="ORF">RND71_035345</name>
</gene>
<evidence type="ECO:0000313" key="2">
    <source>
        <dbReference type="Proteomes" id="UP001291623"/>
    </source>
</evidence>
<reference evidence="1" key="1">
    <citation type="submission" date="2023-12" db="EMBL/GenBank/DDBJ databases">
        <title>Genome assembly of Anisodus tanguticus.</title>
        <authorList>
            <person name="Wang Y.-J."/>
        </authorList>
    </citation>
    <scope>NUCLEOTIDE SEQUENCE</scope>
    <source>
        <strain evidence="1">KB-2021</strain>
        <tissue evidence="1">Leaf</tissue>
    </source>
</reference>
<protein>
    <submittedName>
        <fullName evidence="1">Uncharacterized protein</fullName>
    </submittedName>
</protein>
<name>A0AAE1R5M6_9SOLA</name>
<dbReference type="EMBL" id="JAVYJV010000019">
    <property type="protein sequence ID" value="KAK4345169.1"/>
    <property type="molecule type" value="Genomic_DNA"/>
</dbReference>
<evidence type="ECO:0000313" key="1">
    <source>
        <dbReference type="EMBL" id="KAK4345169.1"/>
    </source>
</evidence>
<dbReference type="AlphaFoldDB" id="A0AAE1R5M6"/>
<dbReference type="Proteomes" id="UP001291623">
    <property type="component" value="Unassembled WGS sequence"/>
</dbReference>
<keyword evidence="2" id="KW-1185">Reference proteome</keyword>
<organism evidence="1 2">
    <name type="scientific">Anisodus tanguticus</name>
    <dbReference type="NCBI Taxonomy" id="243964"/>
    <lineage>
        <taxon>Eukaryota</taxon>
        <taxon>Viridiplantae</taxon>
        <taxon>Streptophyta</taxon>
        <taxon>Embryophyta</taxon>
        <taxon>Tracheophyta</taxon>
        <taxon>Spermatophyta</taxon>
        <taxon>Magnoliopsida</taxon>
        <taxon>eudicotyledons</taxon>
        <taxon>Gunneridae</taxon>
        <taxon>Pentapetalae</taxon>
        <taxon>asterids</taxon>
        <taxon>lamiids</taxon>
        <taxon>Solanales</taxon>
        <taxon>Solanaceae</taxon>
        <taxon>Solanoideae</taxon>
        <taxon>Hyoscyameae</taxon>
        <taxon>Anisodus</taxon>
    </lineage>
</organism>
<comment type="caution">
    <text evidence="1">The sequence shown here is derived from an EMBL/GenBank/DDBJ whole genome shotgun (WGS) entry which is preliminary data.</text>
</comment>
<sequence>MCLRTSILLAFVIFLVLKMVLRVADMVISLIRTVADMVINCFCSVRPKWKKKKKKRLALMTANHGRGRIVRLFAQTQKLEQQIGRNPYLPQVSELGLNLDKLESDLQDALAALKKKE</sequence>
<accession>A0AAE1R5M6</accession>